<evidence type="ECO:0000313" key="3">
    <source>
        <dbReference type="Proteomes" id="UP000289323"/>
    </source>
</evidence>
<feature type="region of interest" description="Disordered" evidence="1">
    <location>
        <begin position="1"/>
        <end position="32"/>
    </location>
</feature>
<dbReference type="AlphaFoldDB" id="A0A446BU51"/>
<name>A0A446BU51_9PEZI</name>
<dbReference type="Proteomes" id="UP000289323">
    <property type="component" value="Unassembled WGS sequence"/>
</dbReference>
<proteinExistence type="predicted"/>
<accession>A0A446BU51</accession>
<gene>
    <name evidence="2" type="ORF">TT172_LOCUS8463</name>
</gene>
<feature type="compositionally biased region" description="Basic residues" evidence="1">
    <location>
        <begin position="19"/>
        <end position="30"/>
    </location>
</feature>
<reference evidence="2 3" key="1">
    <citation type="submission" date="2018-04" db="EMBL/GenBank/DDBJ databases">
        <authorList>
            <person name="Huttner S."/>
            <person name="Dainat J."/>
        </authorList>
    </citation>
    <scope>NUCLEOTIDE SEQUENCE [LARGE SCALE GENOMIC DNA]</scope>
</reference>
<evidence type="ECO:0000313" key="2">
    <source>
        <dbReference type="EMBL" id="SPQ26044.1"/>
    </source>
</evidence>
<protein>
    <submittedName>
        <fullName evidence="2">527a6312-da91-40de-952a-2fb30da66a4f</fullName>
    </submittedName>
</protein>
<organism evidence="2 3">
    <name type="scientific">Thermothielavioides terrestris</name>
    <dbReference type="NCBI Taxonomy" id="2587410"/>
    <lineage>
        <taxon>Eukaryota</taxon>
        <taxon>Fungi</taxon>
        <taxon>Dikarya</taxon>
        <taxon>Ascomycota</taxon>
        <taxon>Pezizomycotina</taxon>
        <taxon>Sordariomycetes</taxon>
        <taxon>Sordariomycetidae</taxon>
        <taxon>Sordariales</taxon>
        <taxon>Chaetomiaceae</taxon>
        <taxon>Thermothielavioides</taxon>
    </lineage>
</organism>
<dbReference type="EMBL" id="OUUZ01000016">
    <property type="protein sequence ID" value="SPQ26044.1"/>
    <property type="molecule type" value="Genomic_DNA"/>
</dbReference>
<evidence type="ECO:0000256" key="1">
    <source>
        <dbReference type="SAM" id="MobiDB-lite"/>
    </source>
</evidence>
<feature type="compositionally biased region" description="Low complexity" evidence="1">
    <location>
        <begin position="1"/>
        <end position="18"/>
    </location>
</feature>
<sequence length="914" mass="96409">MYRNRASPAGAAASAAAPGRRRHRRRRHGTTGRARLAAAAFGGCVEVVDNLSERDVQLVEGVAAGGVGEKLGVDGGADGRIDGAGLGLGRGWRDVQLAEEGGEDFLFFFCFFVVSTGGMVQLGGREEGEDRTGSVPAEAVQDVLRKVEVHVRVDVLPLGRGRGIAQPSATAAAATAAASRGVALAGVGPVDEAGADGGQRDHLVVDVGVVVVEALAHVVQRVQGVERDAAHQVLVLGARVAEDGQEVVERLAHALAITSVLSSSADTSWSLTTRPRSSLDTATVAAACTSGCFAPDRSALTYTLRRAGFDDSSWAPCTLRMSHQVFLGERPVEERAQAETDETALAHGRLVAPHRGNDEVVEHGHEVVVLLQVARHVAEHALHDVQALHVDDDLLDGLGGGLLLGELGSLTLAALGRGAVVADLGLRRVEALVVVLAGQVVDDGVVHVRYCLEDDAAELLLARRIGGADVPQHGDGELGRLFRQLRNGQGLAEQGEHLAPADLVRVVQREGDVEQLLYYELLLRRVLLLVLLDFLLLGPLDGIDQDLDVALEVEGDLGDFGQFLLDERLVLAVGLVAAEIVEGPDDKHRFGTQGLEEVIVKDHRLPVVRPSLPKTSHGLQRHAVLAARVHDIDALQELEQGIEVGRGHLGRLARLGGRRGAGAVLDPALAEETAGSLAHVLISVAQAPPQQLLSHGQREVAEVAQGRQQPRVDGTTGCRVLVPRPLQEEREGVGQDGQVDQQRPPHVGTGVVLQHLEEPLEQAAGGIVVAIVRVRLGLDLVPRQAAEAQHGLGTHHGLLVADALQQAGAQLLEQVVVDGVERVDDVGDQLGGAVRRVAGVSGMVLASSSISPMASLSLSMAWRRNRPMKRIVLSPTPSLFLMGMTRSAQRTNSELKSSSSNSEPAAGFLVDVGS</sequence>